<evidence type="ECO:0000256" key="1">
    <source>
        <dbReference type="ARBA" id="ARBA00023015"/>
    </source>
</evidence>
<feature type="domain" description="HTH merR-type" evidence="4">
    <location>
        <begin position="129"/>
        <end position="192"/>
    </location>
</feature>
<dbReference type="EMBL" id="VSSQ01003974">
    <property type="protein sequence ID" value="MPM23188.1"/>
    <property type="molecule type" value="Genomic_DNA"/>
</dbReference>
<comment type="caution">
    <text evidence="5">The sequence shown here is derived from an EMBL/GenBank/DDBJ whole genome shotgun (WGS) entry which is preliminary data.</text>
</comment>
<name>A0A644Y5H1_9ZZZZ</name>
<dbReference type="Pfam" id="PF00376">
    <property type="entry name" value="MerR"/>
    <property type="match status" value="1"/>
</dbReference>
<protein>
    <recommendedName>
        <fullName evidence="4">HTH merR-type domain-containing protein</fullName>
    </recommendedName>
</protein>
<accession>A0A644Y5H1</accession>
<dbReference type="GO" id="GO:0003677">
    <property type="term" value="F:DNA binding"/>
    <property type="evidence" value="ECO:0007669"/>
    <property type="project" value="UniProtKB-KW"/>
</dbReference>
<keyword evidence="2" id="KW-0238">DNA-binding</keyword>
<sequence>MDTYRTNEMALLTGVHPNTVRFYEVVGFITPPERLKNGYRVFTELHLKQMELARLAMRAEVLQNGLRKKAIEVIHLCAALDFDRSIQSAREYEAMLTRETENAKAAIVSVEAILNGKHKPDGLSLKRWEAAEKLAVTLDTLRNWELNGLITVKRRENGYRVYDASDLERLNIIRTLRCANYSLSSILRLMNHLDKNEAAPVEKILNTPSEQEDIVSVCDRLILSLENTRKDAAEMLSLLGAMQSKFKTIQ</sequence>
<dbReference type="AlphaFoldDB" id="A0A644Y5H1"/>
<dbReference type="Gene3D" id="1.10.1660.10">
    <property type="match status" value="2"/>
</dbReference>
<dbReference type="GO" id="GO:0003700">
    <property type="term" value="F:DNA-binding transcription factor activity"/>
    <property type="evidence" value="ECO:0007669"/>
    <property type="project" value="InterPro"/>
</dbReference>
<keyword evidence="3" id="KW-0804">Transcription</keyword>
<dbReference type="PROSITE" id="PS50937">
    <property type="entry name" value="HTH_MERR_2"/>
    <property type="match status" value="2"/>
</dbReference>
<dbReference type="InterPro" id="IPR009061">
    <property type="entry name" value="DNA-bd_dom_put_sf"/>
</dbReference>
<evidence type="ECO:0000259" key="4">
    <source>
        <dbReference type="PROSITE" id="PS50937"/>
    </source>
</evidence>
<dbReference type="SMART" id="SM00422">
    <property type="entry name" value="HTH_MERR"/>
    <property type="match status" value="2"/>
</dbReference>
<dbReference type="Pfam" id="PF13411">
    <property type="entry name" value="MerR_1"/>
    <property type="match status" value="1"/>
</dbReference>
<dbReference type="SUPFAM" id="SSF46955">
    <property type="entry name" value="Putative DNA-binding domain"/>
    <property type="match status" value="2"/>
</dbReference>
<dbReference type="PANTHER" id="PTHR30204">
    <property type="entry name" value="REDOX-CYCLING DRUG-SENSING TRANSCRIPTIONAL ACTIVATOR SOXR"/>
    <property type="match status" value="1"/>
</dbReference>
<proteinExistence type="predicted"/>
<evidence type="ECO:0000313" key="5">
    <source>
        <dbReference type="EMBL" id="MPM23188.1"/>
    </source>
</evidence>
<dbReference type="InterPro" id="IPR047057">
    <property type="entry name" value="MerR_fam"/>
</dbReference>
<reference evidence="5" key="1">
    <citation type="submission" date="2019-08" db="EMBL/GenBank/DDBJ databases">
        <authorList>
            <person name="Kucharzyk K."/>
            <person name="Murdoch R.W."/>
            <person name="Higgins S."/>
            <person name="Loffler F."/>
        </authorList>
    </citation>
    <scope>NUCLEOTIDE SEQUENCE</scope>
</reference>
<organism evidence="5">
    <name type="scientific">bioreactor metagenome</name>
    <dbReference type="NCBI Taxonomy" id="1076179"/>
    <lineage>
        <taxon>unclassified sequences</taxon>
        <taxon>metagenomes</taxon>
        <taxon>ecological metagenomes</taxon>
    </lineage>
</organism>
<dbReference type="InterPro" id="IPR000551">
    <property type="entry name" value="MerR-type_HTH_dom"/>
</dbReference>
<evidence type="ECO:0000256" key="3">
    <source>
        <dbReference type="ARBA" id="ARBA00023163"/>
    </source>
</evidence>
<keyword evidence="1" id="KW-0805">Transcription regulation</keyword>
<dbReference type="PANTHER" id="PTHR30204:SF94">
    <property type="entry name" value="HEAVY METAL-DEPENDENT TRANSCRIPTIONAL REGULATOR HI_0293-RELATED"/>
    <property type="match status" value="1"/>
</dbReference>
<feature type="domain" description="HTH merR-type" evidence="4">
    <location>
        <begin position="3"/>
        <end position="44"/>
    </location>
</feature>
<gene>
    <name evidence="5" type="ORF">SDC9_69652</name>
</gene>
<dbReference type="CDD" id="cd00592">
    <property type="entry name" value="HTH_MerR-like"/>
    <property type="match status" value="1"/>
</dbReference>
<evidence type="ECO:0000256" key="2">
    <source>
        <dbReference type="ARBA" id="ARBA00023125"/>
    </source>
</evidence>